<keyword evidence="1" id="KW-0472">Membrane</keyword>
<dbReference type="STRING" id="1274631.LMTR13_04320"/>
<accession>A0A1B1U9R4</accession>
<dbReference type="AlphaFoldDB" id="A0A1B1U9R4"/>
<feature type="transmembrane region" description="Helical" evidence="1">
    <location>
        <begin position="45"/>
        <end position="70"/>
    </location>
</feature>
<keyword evidence="3" id="KW-1185">Reference proteome</keyword>
<evidence type="ECO:0000313" key="3">
    <source>
        <dbReference type="Proteomes" id="UP000092839"/>
    </source>
</evidence>
<gene>
    <name evidence="2" type="ORF">LMTR13_04320</name>
</gene>
<feature type="transmembrane region" description="Helical" evidence="1">
    <location>
        <begin position="12"/>
        <end position="33"/>
    </location>
</feature>
<reference evidence="2 3" key="1">
    <citation type="submission" date="2016-07" db="EMBL/GenBank/DDBJ databases">
        <title>Complete genome sequence of Bradyrhizobium icense LMTR 13T, a potential inoculant strain isolated from lima bean (Phaseolus lunatus) in Peru.</title>
        <authorList>
            <person name="Ormeno-Orrillo E."/>
            <person name="Duran D."/>
            <person name="Rogel M.A."/>
            <person name="Rey L."/>
            <person name="Imperial J."/>
            <person name="Ruiz-Argueso T."/>
            <person name="Martinez-Romero E."/>
        </authorList>
    </citation>
    <scope>NUCLEOTIDE SEQUENCE [LARGE SCALE GENOMIC DNA]</scope>
    <source>
        <strain evidence="2 3">LMTR 13</strain>
    </source>
</reference>
<keyword evidence="1" id="KW-0812">Transmembrane</keyword>
<dbReference type="EMBL" id="CP016428">
    <property type="protein sequence ID" value="ANV99519.1"/>
    <property type="molecule type" value="Genomic_DNA"/>
</dbReference>
<evidence type="ECO:0000256" key="1">
    <source>
        <dbReference type="SAM" id="Phobius"/>
    </source>
</evidence>
<name>A0A1B1U9R4_9BRAD</name>
<sequence>MNDHWLVRQSTIRLLWIVFAVVLAATVLMDLVIEHHPYFGLDGTFGFGAWFGFVSCVAMIVFAKALGAILKRSDTYYDS</sequence>
<dbReference type="RefSeq" id="WP_065726821.1">
    <property type="nucleotide sequence ID" value="NZ_CP016428.1"/>
</dbReference>
<dbReference type="Proteomes" id="UP000092839">
    <property type="component" value="Chromosome"/>
</dbReference>
<keyword evidence="1" id="KW-1133">Transmembrane helix</keyword>
<dbReference type="KEGG" id="bic:LMTR13_04320"/>
<proteinExistence type="predicted"/>
<organism evidence="2 3">
    <name type="scientific">Bradyrhizobium icense</name>
    <dbReference type="NCBI Taxonomy" id="1274631"/>
    <lineage>
        <taxon>Bacteria</taxon>
        <taxon>Pseudomonadati</taxon>
        <taxon>Pseudomonadota</taxon>
        <taxon>Alphaproteobacteria</taxon>
        <taxon>Hyphomicrobiales</taxon>
        <taxon>Nitrobacteraceae</taxon>
        <taxon>Bradyrhizobium</taxon>
    </lineage>
</organism>
<evidence type="ECO:0000313" key="2">
    <source>
        <dbReference type="EMBL" id="ANV99519.1"/>
    </source>
</evidence>
<protein>
    <submittedName>
        <fullName evidence="2">Uncharacterized protein</fullName>
    </submittedName>
</protein>
<dbReference type="OrthoDB" id="282116at2"/>